<feature type="signal peptide" evidence="2">
    <location>
        <begin position="1"/>
        <end position="22"/>
    </location>
</feature>
<dbReference type="AlphaFoldDB" id="A0A8D8XNG8"/>
<feature type="region of interest" description="Disordered" evidence="1">
    <location>
        <begin position="828"/>
        <end position="901"/>
    </location>
</feature>
<keyword evidence="2" id="KW-0732">Signal</keyword>
<dbReference type="EMBL" id="HBUF01340177">
    <property type="protein sequence ID" value="CAG6701883.1"/>
    <property type="molecule type" value="Transcribed_RNA"/>
</dbReference>
<evidence type="ECO:0000313" key="3">
    <source>
        <dbReference type="EMBL" id="CAG6701883.1"/>
    </source>
</evidence>
<feature type="chain" id="PRO_5034532594" evidence="2">
    <location>
        <begin position="23"/>
        <end position="1046"/>
    </location>
</feature>
<organism evidence="3">
    <name type="scientific">Cacopsylla melanoneura</name>
    <dbReference type="NCBI Taxonomy" id="428564"/>
    <lineage>
        <taxon>Eukaryota</taxon>
        <taxon>Metazoa</taxon>
        <taxon>Ecdysozoa</taxon>
        <taxon>Arthropoda</taxon>
        <taxon>Hexapoda</taxon>
        <taxon>Insecta</taxon>
        <taxon>Pterygota</taxon>
        <taxon>Neoptera</taxon>
        <taxon>Paraneoptera</taxon>
        <taxon>Hemiptera</taxon>
        <taxon>Sternorrhyncha</taxon>
        <taxon>Psylloidea</taxon>
        <taxon>Psyllidae</taxon>
        <taxon>Psyllinae</taxon>
        <taxon>Cacopsylla</taxon>
    </lineage>
</organism>
<evidence type="ECO:0000256" key="2">
    <source>
        <dbReference type="SAM" id="SignalP"/>
    </source>
</evidence>
<feature type="region of interest" description="Disordered" evidence="1">
    <location>
        <begin position="171"/>
        <end position="263"/>
    </location>
</feature>
<evidence type="ECO:0000256" key="1">
    <source>
        <dbReference type="SAM" id="MobiDB-lite"/>
    </source>
</evidence>
<proteinExistence type="predicted"/>
<name>A0A8D8XNG8_9HEMI</name>
<sequence length="1046" mass="117794">MWQLRPVLLLCLFLFSISSISSQQHDKVKASIPDSLLECYKYPMYFNKDNLLPMTMNTLISLVRKIEDYQSYAMDMRTLSSALLHRFRLDGIERNPNVMQTDYVVPYTPSGNEFFKYKLLMDTLIPGSSYLFPNERFTPIERCTLHWMLSSSVDKWERGDEGATCGRLANYEQRFANSRPRQRREAKPDPQPKPVADPQLPAGTWVANGNRDESAFPDLNRNYQPGLPGGVNGFPDSRSPLDRPIDRLQPDQSGAIPDRGLYDGGFPRGNRFGGDTEYPLSACPVQNGVIMTKWGALKAGSLIAGIAAGMQPQVVNVRTLMQARTGGVSSVQRNNFQQSSYNTAFQSPINSRRTQGAQSVPAGVGRPAVPMDNAYQPQLSIPPNSIDNKWAATLAGDLAQLALLQGPSQYGVRLGIQGGWNDTLIPKYYFLREPLKDSLSEADIRGDMDGLLLALNVYEWSRQTTNLKLSQILDMYYSERGVFDKNFRVCRRNELMQALTQSNTLQDQTQNFAFILQNELTNSVNLEEPAISAFSQTAVSKLNSYIATLRNDAACWTNGDPNQVVEPRPGVELYLVIDCSWDFFEIQRILWYLIDQLEVSKYGSSVTLLNAKDGFRIINTTENSLDVLNQFNRTYYYSYARGFDFSRMVSVLRDDFRYLQDHERINRISGGRPRAVLFIPAQAGVQSYSDDRSYTWQTLQLFRNQIPDVNFMFLSYGTRDKYQSYVQDPRDVFTLQQGDIQTSIDPIIARLKDLQKRLINPMCGSNWYGEWYDNMQYIGYVEPSGINYYKISANYFYNSQNPRIRIQGQGYGNLMVCYSRFNTHPNGNNSYSNNRGGYGGYQSSQTGYSSQSSYQQGQRNYPGQNGFSGSGSNYPGSYSAPGSNGYQQQQPPSSSGGIFSSISQTFSGSNNNYPPPGLSSNTYNSRDFTCKSLLSSDIIEIPLEDPCASYDYAYQCPPLYISVAGTSSGVPHSGGYNAPSNFRCSDEGCRYPDMIKYIISHEGLSCYSGVGTLLPSVFLMLDHYCGPHHRDLFTTDRTIYRVSPCT</sequence>
<reference evidence="3" key="1">
    <citation type="submission" date="2021-05" db="EMBL/GenBank/DDBJ databases">
        <authorList>
            <person name="Alioto T."/>
            <person name="Alioto T."/>
            <person name="Gomez Garrido J."/>
        </authorList>
    </citation>
    <scope>NUCLEOTIDE SEQUENCE</scope>
</reference>
<accession>A0A8D8XNG8</accession>
<feature type="compositionally biased region" description="Basic and acidic residues" evidence="1">
    <location>
        <begin position="239"/>
        <end position="249"/>
    </location>
</feature>
<protein>
    <submittedName>
        <fullName evidence="3">N-acetylmuramoyl-L-alanine amidase</fullName>
    </submittedName>
</protein>